<organism evidence="1 2">
    <name type="scientific">Mycobacterium saskatchewanense</name>
    <dbReference type="NCBI Taxonomy" id="220927"/>
    <lineage>
        <taxon>Bacteria</taxon>
        <taxon>Bacillati</taxon>
        <taxon>Actinomycetota</taxon>
        <taxon>Actinomycetes</taxon>
        <taxon>Mycobacteriales</taxon>
        <taxon>Mycobacteriaceae</taxon>
        <taxon>Mycobacterium</taxon>
        <taxon>Mycobacterium simiae complex</taxon>
    </lineage>
</organism>
<gene>
    <name evidence="1" type="ORF">AWC23_17815</name>
</gene>
<keyword evidence="2" id="KW-1185">Reference proteome</keyword>
<dbReference type="RefSeq" id="WP_085256719.1">
    <property type="nucleotide sequence ID" value="NZ_AP022573.1"/>
</dbReference>
<dbReference type="EMBL" id="LQPR01000041">
    <property type="protein sequence ID" value="ORW70052.1"/>
    <property type="molecule type" value="Genomic_DNA"/>
</dbReference>
<dbReference type="Gene3D" id="1.25.40.10">
    <property type="entry name" value="Tetratricopeptide repeat domain"/>
    <property type="match status" value="1"/>
</dbReference>
<evidence type="ECO:0008006" key="3">
    <source>
        <dbReference type="Google" id="ProtNLM"/>
    </source>
</evidence>
<evidence type="ECO:0000313" key="1">
    <source>
        <dbReference type="EMBL" id="ORW70052.1"/>
    </source>
</evidence>
<comment type="caution">
    <text evidence="1">The sequence shown here is derived from an EMBL/GenBank/DDBJ whole genome shotgun (WGS) entry which is preliminary data.</text>
</comment>
<evidence type="ECO:0000313" key="2">
    <source>
        <dbReference type="Proteomes" id="UP000193387"/>
    </source>
</evidence>
<dbReference type="AlphaFoldDB" id="A0AAJ3NMU3"/>
<accession>A0AAJ3NMU3</accession>
<dbReference type="SUPFAM" id="SSF48452">
    <property type="entry name" value="TPR-like"/>
    <property type="match status" value="1"/>
</dbReference>
<dbReference type="Proteomes" id="UP000193387">
    <property type="component" value="Unassembled WGS sequence"/>
</dbReference>
<dbReference type="InterPro" id="IPR011990">
    <property type="entry name" value="TPR-like_helical_dom_sf"/>
</dbReference>
<reference evidence="1 2" key="1">
    <citation type="submission" date="2016-01" db="EMBL/GenBank/DDBJ databases">
        <title>The new phylogeny of the genus Mycobacterium.</title>
        <authorList>
            <person name="Tarcisio F."/>
            <person name="Conor M."/>
            <person name="Antonella G."/>
            <person name="Elisabetta G."/>
            <person name="Giulia F.S."/>
            <person name="Sara T."/>
            <person name="Anna F."/>
            <person name="Clotilde B."/>
            <person name="Roberto B."/>
            <person name="Veronica D.S."/>
            <person name="Fabio R."/>
            <person name="Monica P."/>
            <person name="Olivier J."/>
            <person name="Enrico T."/>
            <person name="Nicola S."/>
        </authorList>
    </citation>
    <scope>NUCLEOTIDE SEQUENCE [LARGE SCALE GENOMIC DNA]</scope>
    <source>
        <strain evidence="1 2">DSM 44616</strain>
    </source>
</reference>
<protein>
    <recommendedName>
        <fullName evidence="3">Tetratricopeptide repeat protein</fullName>
    </recommendedName>
</protein>
<proteinExistence type="predicted"/>
<name>A0AAJ3NMU3_9MYCO</name>
<sequence>MPQSESPPTAGLWDAERLMRARDFASAAEILEDIVEHDDNLQALCMLASSLLEVGEHRQALHYASLAAQREPSLAPARDLLGRANAALGHFASALSEYRALAALCREQSPAPPDEFSIPAHFALHNIEQIAHILAAEDSEKRAFAGVATDELPALRRQLTDLIDASDGAAPWVSVQGKNGRILADPPYVRASEERLPRYLNPGIDYAKLQNAIVADRRRVQVIDEFLTPAALAQVRKFCLQSTVWRHSYEYGYIGAFPQDGFASVSLFAIAEELLAALGEALDGYYFAQWWGFVYNANLPGVDVHADDSDFAVNLWITPDSANLDPSRGGLVVWDKTAPSDWTFEDYNAGGTRVRRFLEQQSAKPNIVPHRENRAVLFGEHLFHQTDEFTFAPGFANRRRSLTFLFRRRKQ</sequence>